<evidence type="ECO:0000313" key="3">
    <source>
        <dbReference type="EMBL" id="OUJ73854.1"/>
    </source>
</evidence>
<dbReference type="Pfam" id="PF07730">
    <property type="entry name" value="HisKA_3"/>
    <property type="match status" value="1"/>
</dbReference>
<name>A0A243WDU7_9BACT</name>
<dbReference type="InterPro" id="IPR035986">
    <property type="entry name" value="PKD_dom_sf"/>
</dbReference>
<dbReference type="InterPro" id="IPR015943">
    <property type="entry name" value="WD40/YVTN_repeat-like_dom_sf"/>
</dbReference>
<evidence type="ECO:0000313" key="4">
    <source>
        <dbReference type="Proteomes" id="UP000194873"/>
    </source>
</evidence>
<dbReference type="GO" id="GO:0046983">
    <property type="term" value="F:protein dimerization activity"/>
    <property type="evidence" value="ECO:0007669"/>
    <property type="project" value="InterPro"/>
</dbReference>
<dbReference type="Pfam" id="PF02518">
    <property type="entry name" value="HATPase_c"/>
    <property type="match status" value="1"/>
</dbReference>
<dbReference type="Proteomes" id="UP000194873">
    <property type="component" value="Unassembled WGS sequence"/>
</dbReference>
<dbReference type="Pfam" id="PF07495">
    <property type="entry name" value="Y_Y_Y"/>
    <property type="match status" value="1"/>
</dbReference>
<dbReference type="SMART" id="SM00387">
    <property type="entry name" value="HATPase_c"/>
    <property type="match status" value="1"/>
</dbReference>
<dbReference type="GO" id="GO:0000155">
    <property type="term" value="F:phosphorelay sensor kinase activity"/>
    <property type="evidence" value="ECO:0007669"/>
    <property type="project" value="InterPro"/>
</dbReference>
<dbReference type="InterPro" id="IPR011712">
    <property type="entry name" value="Sig_transdc_His_kin_sub3_dim/P"/>
</dbReference>
<dbReference type="InterPro" id="IPR005467">
    <property type="entry name" value="His_kinase_dom"/>
</dbReference>
<dbReference type="Gene3D" id="2.60.40.10">
    <property type="entry name" value="Immunoglobulins"/>
    <property type="match status" value="1"/>
</dbReference>
<comment type="caution">
    <text evidence="3">The sequence shown here is derived from an EMBL/GenBank/DDBJ whole genome shotgun (WGS) entry which is preliminary data.</text>
</comment>
<dbReference type="SUPFAM" id="SSF55874">
    <property type="entry name" value="ATPase domain of HSP90 chaperone/DNA topoisomerase II/histidine kinase"/>
    <property type="match status" value="1"/>
</dbReference>
<dbReference type="Gene3D" id="1.20.5.1930">
    <property type="match status" value="1"/>
</dbReference>
<dbReference type="SUPFAM" id="SSF63825">
    <property type="entry name" value="YWTD domain"/>
    <property type="match status" value="1"/>
</dbReference>
<sequence length="1006" mass="112205">MPPAGHAPTLLFDTFTTANGLSQNSVSTMLQDQRGFLWLGTQDGLNRFEGTGVHVFRNDPQRPGSLSSNYVLSLTQDQKGKIWIGTGGGGLCQYNPLTGRFRVFQSKPNERGSITDNFVRVVFCDREGRIWVGTEDGLHQVGNDGEPVQRFQHAPTEEAGVRHNSIRAIAQTVDGALWVGTGEGRVSRLDPRTNQLVPHPRWQAASSITSLFPDLQGGLWVGTETDGIAYLGAHGEAAQVIRATNQPGGLPSNNIHALLLDKLGTMWVGTATGLARYRPQDKNFDTFLHAQHDPHSLPGNVVQSLFEDRTGLLWVGTEAGLSSFSGQPAAFASYPISKRGGGPLWAVCEDVAGRAWVGTESEGLVCYNPSTGARSEFRHNPQDPGSLSEDHVRAIWFDRKGRLWVGTQSQGLDCLEPGSTQFRHYRHDPEAPYTISDNFIRALYEDRQGRLWIGTENGLNQYDATSGRFITFQNNPKDPASLSNNFVRAICQDHQGRLWIGTGGGGLCQFDAQARKFRAFKANTRRTKTLSSNFVRAILEDRTGTLWIGTEGGGFCRLDDAQQGYFTTFREPQGLPNDMVYGLLEDAQGNLWLSTNKGIARFMPRTRQFHNFDTRDGLLQDEFNAGACYRGRSGRFYFGGVSGLVVFRPGEVRVNNTPPPVVLTEFRKFNEPVTLDTSITERHLIRLSPRDYFFSLRFAALNFRRPDKNKYAYRLENFDRGWVVTGSRNEATYTNLSPGTYTFWVRATNNDGVWNQAGTALIIVVEPPWYQTWWFRVLGSWGVFGVLFFAYRVRVRQLLAMERVRHGIARDLHDDMGSTLSSISILSQLARDHQQHQRPEQASHLLEQIGDSSRRMLDAMDDIVWAINPAHDSLDDVTARMRRFASEVLESRGIDFSFRVAPSVQGLRLDMQARREFFLLFKEAVNNLAKYAQAKEAAINLLYERNRLILKVEDDGVGFDPNAPARGGGNGMVNMQARAAVLKGTLTIQTAPGQGTKIELSIPLDS</sequence>
<evidence type="ECO:0000256" key="1">
    <source>
        <dbReference type="ARBA" id="ARBA00022553"/>
    </source>
</evidence>
<feature type="domain" description="Histidine kinase" evidence="2">
    <location>
        <begin position="811"/>
        <end position="1006"/>
    </location>
</feature>
<keyword evidence="1" id="KW-0597">Phosphoprotein</keyword>
<dbReference type="CDD" id="cd00146">
    <property type="entry name" value="PKD"/>
    <property type="match status" value="1"/>
</dbReference>
<dbReference type="PANTHER" id="PTHR43547:SF2">
    <property type="entry name" value="HYBRID SIGNAL TRANSDUCTION HISTIDINE KINASE C"/>
    <property type="match status" value="1"/>
</dbReference>
<dbReference type="Pfam" id="PF07494">
    <property type="entry name" value="Reg_prop"/>
    <property type="match status" value="10"/>
</dbReference>
<dbReference type="Gene3D" id="3.30.565.10">
    <property type="entry name" value="Histidine kinase-like ATPase, C-terminal domain"/>
    <property type="match status" value="1"/>
</dbReference>
<evidence type="ECO:0000259" key="2">
    <source>
        <dbReference type="PROSITE" id="PS50109"/>
    </source>
</evidence>
<dbReference type="InterPro" id="IPR036890">
    <property type="entry name" value="HATPase_C_sf"/>
</dbReference>
<dbReference type="PANTHER" id="PTHR43547">
    <property type="entry name" value="TWO-COMPONENT HISTIDINE KINASE"/>
    <property type="match status" value="1"/>
</dbReference>
<dbReference type="InterPro" id="IPR013783">
    <property type="entry name" value="Ig-like_fold"/>
</dbReference>
<dbReference type="SUPFAM" id="SSF49299">
    <property type="entry name" value="PKD domain"/>
    <property type="match status" value="1"/>
</dbReference>
<dbReference type="InterPro" id="IPR011110">
    <property type="entry name" value="Reg_prop"/>
</dbReference>
<protein>
    <recommendedName>
        <fullName evidence="2">Histidine kinase domain-containing protein</fullName>
    </recommendedName>
</protein>
<dbReference type="GO" id="GO:0016020">
    <property type="term" value="C:membrane"/>
    <property type="evidence" value="ECO:0007669"/>
    <property type="project" value="InterPro"/>
</dbReference>
<dbReference type="InterPro" id="IPR011123">
    <property type="entry name" value="Y_Y_Y"/>
</dbReference>
<dbReference type="EMBL" id="MTSE01000005">
    <property type="protein sequence ID" value="OUJ73854.1"/>
    <property type="molecule type" value="Genomic_DNA"/>
</dbReference>
<dbReference type="PROSITE" id="PS50109">
    <property type="entry name" value="HIS_KIN"/>
    <property type="match status" value="1"/>
</dbReference>
<organism evidence="3 4">
    <name type="scientific">Hymenobacter crusticola</name>
    <dbReference type="NCBI Taxonomy" id="1770526"/>
    <lineage>
        <taxon>Bacteria</taxon>
        <taxon>Pseudomonadati</taxon>
        <taxon>Bacteroidota</taxon>
        <taxon>Cytophagia</taxon>
        <taxon>Cytophagales</taxon>
        <taxon>Hymenobacteraceae</taxon>
        <taxon>Hymenobacter</taxon>
    </lineage>
</organism>
<proteinExistence type="predicted"/>
<dbReference type="FunFam" id="2.60.40.10:FF:000791">
    <property type="entry name" value="Two-component system sensor histidine kinase/response regulator"/>
    <property type="match status" value="1"/>
</dbReference>
<dbReference type="AlphaFoldDB" id="A0A243WDU7"/>
<reference evidence="3 4" key="1">
    <citation type="submission" date="2017-01" db="EMBL/GenBank/DDBJ databases">
        <title>A new Hymenobacter.</title>
        <authorList>
            <person name="Liang Y."/>
            <person name="Feng F."/>
        </authorList>
    </citation>
    <scope>NUCLEOTIDE SEQUENCE [LARGE SCALE GENOMIC DNA]</scope>
    <source>
        <strain evidence="3">MIMBbqt21</strain>
    </source>
</reference>
<gene>
    <name evidence="3" type="ORF">BXP70_12845</name>
</gene>
<accession>A0A243WDU7</accession>
<dbReference type="Gene3D" id="2.130.10.10">
    <property type="entry name" value="YVTN repeat-like/Quinoprotein amine dehydrogenase"/>
    <property type="match status" value="3"/>
</dbReference>
<keyword evidence="4" id="KW-1185">Reference proteome</keyword>
<dbReference type="SUPFAM" id="SSF63829">
    <property type="entry name" value="Calcium-dependent phosphotriesterase"/>
    <property type="match status" value="2"/>
</dbReference>
<dbReference type="InterPro" id="IPR003594">
    <property type="entry name" value="HATPase_dom"/>
</dbReference>
<dbReference type="CDD" id="cd16917">
    <property type="entry name" value="HATPase_UhpB-NarQ-NarX-like"/>
    <property type="match status" value="1"/>
</dbReference>